<accession>A0A7Y6NLB5</accession>
<reference evidence="2 3" key="1">
    <citation type="submission" date="2020-06" db="EMBL/GenBank/DDBJ databases">
        <title>Schlegella sp. ID0723 isolated from air conditioner.</title>
        <authorList>
            <person name="Kim D.Y."/>
            <person name="Kim D.-U."/>
        </authorList>
    </citation>
    <scope>NUCLEOTIDE SEQUENCE [LARGE SCALE GENOMIC DNA]</scope>
    <source>
        <strain evidence="2 3">ID0723</strain>
    </source>
</reference>
<dbReference type="InterPro" id="IPR016181">
    <property type="entry name" value="Acyl_CoA_acyltransferase"/>
</dbReference>
<dbReference type="SUPFAM" id="SSF55729">
    <property type="entry name" value="Acyl-CoA N-acyltransferases (Nat)"/>
    <property type="match status" value="1"/>
</dbReference>
<keyword evidence="2" id="KW-0808">Transferase</keyword>
<feature type="domain" description="N-acetyltransferase" evidence="1">
    <location>
        <begin position="87"/>
        <end position="183"/>
    </location>
</feature>
<dbReference type="AlphaFoldDB" id="A0A7Y6NLB5"/>
<dbReference type="Pfam" id="PF00583">
    <property type="entry name" value="Acetyltransf_1"/>
    <property type="match status" value="1"/>
</dbReference>
<gene>
    <name evidence="2" type="ORF">HQN59_05350</name>
</gene>
<proteinExistence type="predicted"/>
<dbReference type="GO" id="GO:0016747">
    <property type="term" value="F:acyltransferase activity, transferring groups other than amino-acyl groups"/>
    <property type="evidence" value="ECO:0007669"/>
    <property type="project" value="InterPro"/>
</dbReference>
<dbReference type="RefSeq" id="WP_176066841.1">
    <property type="nucleotide sequence ID" value="NZ_JABWMJ010000002.1"/>
</dbReference>
<comment type="caution">
    <text evidence="2">The sequence shown here is derived from an EMBL/GenBank/DDBJ whole genome shotgun (WGS) entry which is preliminary data.</text>
</comment>
<evidence type="ECO:0000259" key="1">
    <source>
        <dbReference type="Pfam" id="PF00583"/>
    </source>
</evidence>
<dbReference type="EMBL" id="JABWMJ010000002">
    <property type="protein sequence ID" value="NUZ05186.1"/>
    <property type="molecule type" value="Genomic_DNA"/>
</dbReference>
<protein>
    <submittedName>
        <fullName evidence="2">GNAT family N-acetyltransferase</fullName>
    </submittedName>
</protein>
<dbReference type="Gene3D" id="3.40.630.30">
    <property type="match status" value="1"/>
</dbReference>
<evidence type="ECO:0000313" key="2">
    <source>
        <dbReference type="EMBL" id="NUZ05186.1"/>
    </source>
</evidence>
<evidence type="ECO:0000313" key="3">
    <source>
        <dbReference type="Proteomes" id="UP000529637"/>
    </source>
</evidence>
<dbReference type="InterPro" id="IPR000182">
    <property type="entry name" value="GNAT_dom"/>
</dbReference>
<organism evidence="2 3">
    <name type="scientific">Piscinibacter koreensis</name>
    <dbReference type="NCBI Taxonomy" id="2742824"/>
    <lineage>
        <taxon>Bacteria</taxon>
        <taxon>Pseudomonadati</taxon>
        <taxon>Pseudomonadota</taxon>
        <taxon>Betaproteobacteria</taxon>
        <taxon>Burkholderiales</taxon>
        <taxon>Sphaerotilaceae</taxon>
        <taxon>Piscinibacter</taxon>
    </lineage>
</organism>
<sequence length="230" mass="25846">MLSKLRALFGELGVGAGSVYLLDRVLRKISHRCGVYLYELVVQPIGDKPLLPPRLSKNIRFHEIAEHDADMQRLLARPEIKVSRFAQGAVCLGVYRLDVLIGHVWFCFGRYEEDEVRCDFRLPAPGDAWDFDLYVFPEHRMGIGFMAVWDAAFAYLRERGVARSFSRVNRFNLASRRAHARLGSRPVGSALFVKLGHTELTLSSAAPFVGLTRRRRLALQVPNPGPAAAA</sequence>
<name>A0A7Y6NLB5_9BURK</name>
<keyword evidence="3" id="KW-1185">Reference proteome</keyword>
<dbReference type="Proteomes" id="UP000529637">
    <property type="component" value="Unassembled WGS sequence"/>
</dbReference>